<dbReference type="Proteomes" id="UP001497382">
    <property type="component" value="Unassembled WGS sequence"/>
</dbReference>
<sequence>SNCVQTVTKEDGRQGPKKILSGRDYFQWSVVLQYPVLKG</sequence>
<gene>
    <name evidence="1" type="ORF">LARSCL_LOCUS20120</name>
</gene>
<evidence type="ECO:0000313" key="2">
    <source>
        <dbReference type="Proteomes" id="UP001497382"/>
    </source>
</evidence>
<dbReference type="AlphaFoldDB" id="A0AAV2BNT5"/>
<proteinExistence type="predicted"/>
<keyword evidence="2" id="KW-1185">Reference proteome</keyword>
<feature type="non-terminal residue" evidence="1">
    <location>
        <position position="1"/>
    </location>
</feature>
<comment type="caution">
    <text evidence="1">The sequence shown here is derived from an EMBL/GenBank/DDBJ whole genome shotgun (WGS) entry which is preliminary data.</text>
</comment>
<reference evidence="1 2" key="1">
    <citation type="submission" date="2024-04" db="EMBL/GenBank/DDBJ databases">
        <authorList>
            <person name="Rising A."/>
            <person name="Reimegard J."/>
            <person name="Sonavane S."/>
            <person name="Akerstrom W."/>
            <person name="Nylinder S."/>
            <person name="Hedman E."/>
            <person name="Kallberg Y."/>
        </authorList>
    </citation>
    <scope>NUCLEOTIDE SEQUENCE [LARGE SCALE GENOMIC DNA]</scope>
</reference>
<name>A0AAV2BNT5_9ARAC</name>
<evidence type="ECO:0000313" key="1">
    <source>
        <dbReference type="EMBL" id="CAL1297139.1"/>
    </source>
</evidence>
<dbReference type="EMBL" id="CAXIEN010000415">
    <property type="protein sequence ID" value="CAL1297139.1"/>
    <property type="molecule type" value="Genomic_DNA"/>
</dbReference>
<accession>A0AAV2BNT5</accession>
<protein>
    <submittedName>
        <fullName evidence="1">Uncharacterized protein</fullName>
    </submittedName>
</protein>
<organism evidence="1 2">
    <name type="scientific">Larinioides sclopetarius</name>
    <dbReference type="NCBI Taxonomy" id="280406"/>
    <lineage>
        <taxon>Eukaryota</taxon>
        <taxon>Metazoa</taxon>
        <taxon>Ecdysozoa</taxon>
        <taxon>Arthropoda</taxon>
        <taxon>Chelicerata</taxon>
        <taxon>Arachnida</taxon>
        <taxon>Araneae</taxon>
        <taxon>Araneomorphae</taxon>
        <taxon>Entelegynae</taxon>
        <taxon>Araneoidea</taxon>
        <taxon>Araneidae</taxon>
        <taxon>Larinioides</taxon>
    </lineage>
</organism>